<proteinExistence type="predicted"/>
<reference evidence="1" key="1">
    <citation type="journal article" date="2008" name="ISME J.">
        <title>Genomic patterns of recombination, clonal divergence and environment in marine microbial populations.</title>
        <authorList>
            <person name="Konstantinidis K.T."/>
            <person name="Delong E.F."/>
        </authorList>
    </citation>
    <scope>NUCLEOTIDE SEQUENCE</scope>
</reference>
<name>B3T352_9ZZZZ</name>
<accession>B3T352</accession>
<protein>
    <submittedName>
        <fullName evidence="1">Putative peptidase family M23/M37</fullName>
    </submittedName>
</protein>
<dbReference type="AlphaFoldDB" id="B3T352"/>
<dbReference type="EMBL" id="EU016590">
    <property type="protein sequence ID" value="ABZ07011.1"/>
    <property type="molecule type" value="Genomic_DNA"/>
</dbReference>
<organism evidence="1">
    <name type="scientific">uncultured marine microorganism HF4000_ANIW93N21</name>
    <dbReference type="NCBI Taxonomy" id="455527"/>
    <lineage>
        <taxon>unclassified sequences</taxon>
        <taxon>environmental samples</taxon>
    </lineage>
</organism>
<dbReference type="InterPro" id="IPR011055">
    <property type="entry name" value="Dup_hybrid_motif"/>
</dbReference>
<evidence type="ECO:0000313" key="1">
    <source>
        <dbReference type="EMBL" id="ABZ07011.1"/>
    </source>
</evidence>
<dbReference type="Gene3D" id="2.70.70.10">
    <property type="entry name" value="Glucose Permease (Domain IIA)"/>
    <property type="match status" value="1"/>
</dbReference>
<sequence>MGSWLPPADCDGEDAKFSVSPVDPDNLWYITPQGKLHGSHLTPTDHTYFVHNKLRDYERQAEAVRSGGLLKPWAPAFDVKSPTDGLIVYIGTFPFGPAPEGYTGTLEDYRVIIWHSCKVSSIFIHMGGLAPEILKVTGQLQGGSQGWSALRGGQSIRVKAGQVIGKVGAQGIDFSVHDTRVTLEGLQVPEHYQGEAWKIHTVDPFDYFQDPVRSQLLEKNIRKAAPYGGKIDYHIKGRLVGNWFMEGTVDYGGGGSKEQSGFCGNRPCPYWNGHLSIAYDHIDPQQIRISIGAETGIPVDACHICQAVYGVKGNGPDPANIDAASGLVKYDLVAREFIDNTGIREPTRNAEDQVLGVFLAQVVDDTSIKVEVIPSRNSSQVTGFSESARLYHR</sequence>
<gene>
    <name evidence="1" type="ORF">ALOHA_HF4000ANIW93N21ctg1g18</name>
</gene>